<dbReference type="Proteomes" id="UP000002640">
    <property type="component" value="Unassembled WGS sequence"/>
</dbReference>
<sequence>MSIDCWSRITGEALFSDTSKLAKLVIQERKSTTPRSSSSPLRPFGGFSGTSFRRRRRQHHNGVQTEGLKADGEVKEKQGLSSQFRNATRFLRADAKVAMDFTGFIQDSQEAKQLPQRWLTNGESVTKVASKLKVPNLPQEAAVRHVNLNYLGKYMGVCVTEPPTFLV</sequence>
<keyword evidence="3" id="KW-1185">Reference proteome</keyword>
<evidence type="ECO:0000256" key="1">
    <source>
        <dbReference type="SAM" id="MobiDB-lite"/>
    </source>
</evidence>
<dbReference type="AlphaFoldDB" id="G5A684"/>
<dbReference type="RefSeq" id="XP_009535472.1">
    <property type="nucleotide sequence ID" value="XM_009537177.1"/>
</dbReference>
<feature type="compositionally biased region" description="Low complexity" evidence="1">
    <location>
        <begin position="33"/>
        <end position="51"/>
    </location>
</feature>
<evidence type="ECO:0000313" key="3">
    <source>
        <dbReference type="Proteomes" id="UP000002640"/>
    </source>
</evidence>
<name>G5A684_PHYSP</name>
<dbReference type="InParanoid" id="G5A684"/>
<evidence type="ECO:0000313" key="2">
    <source>
        <dbReference type="EMBL" id="EGZ08839.1"/>
    </source>
</evidence>
<proteinExistence type="predicted"/>
<dbReference type="EMBL" id="JH159160">
    <property type="protein sequence ID" value="EGZ08839.1"/>
    <property type="molecule type" value="Genomic_DNA"/>
</dbReference>
<feature type="region of interest" description="Disordered" evidence="1">
    <location>
        <begin position="28"/>
        <end position="67"/>
    </location>
</feature>
<organism evidence="2 3">
    <name type="scientific">Phytophthora sojae (strain P6497)</name>
    <name type="common">Soybean stem and root rot agent</name>
    <name type="synonym">Phytophthora megasperma f. sp. glycines</name>
    <dbReference type="NCBI Taxonomy" id="1094619"/>
    <lineage>
        <taxon>Eukaryota</taxon>
        <taxon>Sar</taxon>
        <taxon>Stramenopiles</taxon>
        <taxon>Oomycota</taxon>
        <taxon>Peronosporomycetes</taxon>
        <taxon>Peronosporales</taxon>
        <taxon>Peronosporaceae</taxon>
        <taxon>Phytophthora</taxon>
    </lineage>
</organism>
<gene>
    <name evidence="2" type="ORF">PHYSODRAFT_305714</name>
</gene>
<dbReference type="KEGG" id="psoj:PHYSODRAFT_305714"/>
<protein>
    <submittedName>
        <fullName evidence="2">Uncharacterized protein</fullName>
    </submittedName>
</protein>
<dbReference type="GeneID" id="20642591"/>
<reference evidence="2 3" key="1">
    <citation type="journal article" date="2006" name="Science">
        <title>Phytophthora genome sequences uncover evolutionary origins and mechanisms of pathogenesis.</title>
        <authorList>
            <person name="Tyler B.M."/>
            <person name="Tripathy S."/>
            <person name="Zhang X."/>
            <person name="Dehal P."/>
            <person name="Jiang R.H."/>
            <person name="Aerts A."/>
            <person name="Arredondo F.D."/>
            <person name="Baxter L."/>
            <person name="Bensasson D."/>
            <person name="Beynon J.L."/>
            <person name="Chapman J."/>
            <person name="Damasceno C.M."/>
            <person name="Dorrance A.E."/>
            <person name="Dou D."/>
            <person name="Dickerman A.W."/>
            <person name="Dubchak I.L."/>
            <person name="Garbelotto M."/>
            <person name="Gijzen M."/>
            <person name="Gordon S.G."/>
            <person name="Govers F."/>
            <person name="Grunwald N.J."/>
            <person name="Huang W."/>
            <person name="Ivors K.L."/>
            <person name="Jones R.W."/>
            <person name="Kamoun S."/>
            <person name="Krampis K."/>
            <person name="Lamour K.H."/>
            <person name="Lee M.K."/>
            <person name="McDonald W.H."/>
            <person name="Medina M."/>
            <person name="Meijer H.J."/>
            <person name="Nordberg E.K."/>
            <person name="Maclean D.J."/>
            <person name="Ospina-Giraldo M.D."/>
            <person name="Morris P.F."/>
            <person name="Phuntumart V."/>
            <person name="Putnam N.H."/>
            <person name="Rash S."/>
            <person name="Rose J.K."/>
            <person name="Sakihama Y."/>
            <person name="Salamov A.A."/>
            <person name="Savidor A."/>
            <person name="Scheuring C.F."/>
            <person name="Smith B.M."/>
            <person name="Sobral B.W."/>
            <person name="Terry A."/>
            <person name="Torto-Alalibo T.A."/>
            <person name="Win J."/>
            <person name="Xu Z."/>
            <person name="Zhang H."/>
            <person name="Grigoriev I.V."/>
            <person name="Rokhsar D.S."/>
            <person name="Boore J.L."/>
        </authorList>
    </citation>
    <scope>NUCLEOTIDE SEQUENCE [LARGE SCALE GENOMIC DNA]</scope>
    <source>
        <strain evidence="2 3">P6497</strain>
    </source>
</reference>
<accession>G5A684</accession>